<accession>A0A0N5AX47</accession>
<feature type="domain" description="C2H2-type" evidence="6">
    <location>
        <begin position="123"/>
        <end position="151"/>
    </location>
</feature>
<keyword evidence="3 5" id="KW-0863">Zinc-finger</keyword>
<reference evidence="8" key="1">
    <citation type="submission" date="2017-02" db="UniProtKB">
        <authorList>
            <consortium name="WormBaseParasite"/>
        </authorList>
    </citation>
    <scope>IDENTIFICATION</scope>
</reference>
<dbReference type="InterPro" id="IPR036236">
    <property type="entry name" value="Znf_C2H2_sf"/>
</dbReference>
<feature type="domain" description="C2H2-type" evidence="6">
    <location>
        <begin position="64"/>
        <end position="91"/>
    </location>
</feature>
<evidence type="ECO:0000259" key="6">
    <source>
        <dbReference type="PROSITE" id="PS50157"/>
    </source>
</evidence>
<dbReference type="SUPFAM" id="SSF57667">
    <property type="entry name" value="beta-beta-alpha zinc fingers"/>
    <property type="match status" value="1"/>
</dbReference>
<evidence type="ECO:0000256" key="5">
    <source>
        <dbReference type="PROSITE-ProRule" id="PRU00042"/>
    </source>
</evidence>
<dbReference type="STRING" id="451379.A0A0N5AX47"/>
<dbReference type="PANTHER" id="PTHR24409">
    <property type="entry name" value="ZINC FINGER PROTEIN 142"/>
    <property type="match status" value="1"/>
</dbReference>
<dbReference type="PROSITE" id="PS50157">
    <property type="entry name" value="ZINC_FINGER_C2H2_2"/>
    <property type="match status" value="3"/>
</dbReference>
<dbReference type="GO" id="GO:0008270">
    <property type="term" value="F:zinc ion binding"/>
    <property type="evidence" value="ECO:0007669"/>
    <property type="project" value="UniProtKB-KW"/>
</dbReference>
<name>A0A0N5AX47_9BILA</name>
<organism evidence="7 8">
    <name type="scientific">Syphacia muris</name>
    <dbReference type="NCBI Taxonomy" id="451379"/>
    <lineage>
        <taxon>Eukaryota</taxon>
        <taxon>Metazoa</taxon>
        <taxon>Ecdysozoa</taxon>
        <taxon>Nematoda</taxon>
        <taxon>Chromadorea</taxon>
        <taxon>Rhabditida</taxon>
        <taxon>Spirurina</taxon>
        <taxon>Oxyuridomorpha</taxon>
        <taxon>Oxyuroidea</taxon>
        <taxon>Oxyuridae</taxon>
        <taxon>Syphacia</taxon>
    </lineage>
</organism>
<dbReference type="AlphaFoldDB" id="A0A0N5AX47"/>
<keyword evidence="4" id="KW-0862">Zinc</keyword>
<dbReference type="GO" id="GO:0000981">
    <property type="term" value="F:DNA-binding transcription factor activity, RNA polymerase II-specific"/>
    <property type="evidence" value="ECO:0007669"/>
    <property type="project" value="TreeGrafter"/>
</dbReference>
<dbReference type="PANTHER" id="PTHR24409:SF295">
    <property type="entry name" value="AZ2-RELATED"/>
    <property type="match status" value="1"/>
</dbReference>
<dbReference type="InterPro" id="IPR013087">
    <property type="entry name" value="Znf_C2H2_type"/>
</dbReference>
<keyword evidence="1" id="KW-0479">Metal-binding</keyword>
<dbReference type="Gene3D" id="3.30.160.60">
    <property type="entry name" value="Classic Zinc Finger"/>
    <property type="match status" value="3"/>
</dbReference>
<sequence length="252" mass="28172">MAALNEWANSTKVPSVRLLNNAGASTSCFRATGSYTFRNADGGTKRLVNSTTSGGSGNKAKPTWTCRECGKGLSSKRSFDEHSNIHSQSKPFACEHCDFAAASQMTLRRHNLRFHTPRQSWGYKCPYCSELYMEPASYQQHVASRHFGRSATFGCPSSGCSFTTRCSGHFISHVSKHSRMNISFSCIANTPLERFIVDDKLGVGYGKRPLKKIVRPEFIRKVLSSEIALKDYMKTPLNCPKAGFFCWLFLFF</sequence>
<evidence type="ECO:0000313" key="7">
    <source>
        <dbReference type="Proteomes" id="UP000046393"/>
    </source>
</evidence>
<dbReference type="WBParaSite" id="SMUV_0000951601-mRNA-1">
    <property type="protein sequence ID" value="SMUV_0000951601-mRNA-1"/>
    <property type="gene ID" value="SMUV_0000951601"/>
</dbReference>
<dbReference type="Proteomes" id="UP000046393">
    <property type="component" value="Unplaced"/>
</dbReference>
<evidence type="ECO:0000313" key="8">
    <source>
        <dbReference type="WBParaSite" id="SMUV_0000951601-mRNA-1"/>
    </source>
</evidence>
<evidence type="ECO:0000256" key="2">
    <source>
        <dbReference type="ARBA" id="ARBA00022737"/>
    </source>
</evidence>
<proteinExistence type="predicted"/>
<dbReference type="GO" id="GO:0005634">
    <property type="term" value="C:nucleus"/>
    <property type="evidence" value="ECO:0007669"/>
    <property type="project" value="TreeGrafter"/>
</dbReference>
<keyword evidence="2" id="KW-0677">Repeat</keyword>
<evidence type="ECO:0000256" key="4">
    <source>
        <dbReference type="ARBA" id="ARBA00022833"/>
    </source>
</evidence>
<evidence type="ECO:0000256" key="1">
    <source>
        <dbReference type="ARBA" id="ARBA00022723"/>
    </source>
</evidence>
<dbReference type="GO" id="GO:0000977">
    <property type="term" value="F:RNA polymerase II transcription regulatory region sequence-specific DNA binding"/>
    <property type="evidence" value="ECO:0007669"/>
    <property type="project" value="TreeGrafter"/>
</dbReference>
<protein>
    <submittedName>
        <fullName evidence="8">C2H2-type domain-containing protein</fullName>
    </submittedName>
</protein>
<dbReference type="SMART" id="SM00355">
    <property type="entry name" value="ZnF_C2H2"/>
    <property type="match status" value="4"/>
</dbReference>
<keyword evidence="7" id="KW-1185">Reference proteome</keyword>
<dbReference type="PROSITE" id="PS00028">
    <property type="entry name" value="ZINC_FINGER_C2H2_1"/>
    <property type="match status" value="2"/>
</dbReference>
<feature type="domain" description="C2H2-type" evidence="6">
    <location>
        <begin position="92"/>
        <end position="120"/>
    </location>
</feature>
<evidence type="ECO:0000256" key="3">
    <source>
        <dbReference type="ARBA" id="ARBA00022771"/>
    </source>
</evidence>